<evidence type="ECO:0000256" key="2">
    <source>
        <dbReference type="ARBA" id="ARBA00023002"/>
    </source>
</evidence>
<dbReference type="InterPro" id="IPR020904">
    <property type="entry name" value="Sc_DH/Rdtase_CS"/>
</dbReference>
<proteinExistence type="inferred from homology"/>
<dbReference type="Proteomes" id="UP000031830">
    <property type="component" value="Chromosome"/>
</dbReference>
<reference evidence="4 5" key="1">
    <citation type="journal article" date="2015" name="Genome Announc.">
        <title>Genome sequencing of 18 francisella strains to aid in assay development and testing.</title>
        <authorList>
            <person name="Johnson S.L."/>
            <person name="Daligault H.E."/>
            <person name="Davenport K.W."/>
            <person name="Coyne S.R."/>
            <person name="Frey K.G."/>
            <person name="Koroleva G.I."/>
            <person name="Broomall S.M."/>
            <person name="Bishop-Lilly K.A."/>
            <person name="Bruce D.C."/>
            <person name="Chertkov O."/>
            <person name="Freitas T."/>
            <person name="Jaissle J."/>
            <person name="Ladner J.T."/>
            <person name="Rosenzweig C.N."/>
            <person name="Gibbons H.S."/>
            <person name="Palacios G.F."/>
            <person name="Redden C.L."/>
            <person name="Xu Y."/>
            <person name="Minogue T.D."/>
            <person name="Chain P.S."/>
        </authorList>
    </citation>
    <scope>NUCLEOTIDE SEQUENCE [LARGE SCALE GENOMIC DNA]</scope>
    <source>
        <strain evidence="4 5">GA01-2794</strain>
    </source>
</reference>
<dbReference type="RefSeq" id="WP_044526826.1">
    <property type="nucleotide sequence ID" value="NZ_CP009440.1"/>
</dbReference>
<comment type="similarity">
    <text evidence="1 3">Belongs to the short-chain dehydrogenases/reductases (SDR) family.</text>
</comment>
<dbReference type="KEGG" id="fpz:LA55_1779"/>
<dbReference type="InterPro" id="IPR036291">
    <property type="entry name" value="NAD(P)-bd_dom_sf"/>
</dbReference>
<dbReference type="CDD" id="cd05374">
    <property type="entry name" value="17beta-HSD-like_SDR_c"/>
    <property type="match status" value="1"/>
</dbReference>
<dbReference type="PRINTS" id="PR00081">
    <property type="entry name" value="GDHRDH"/>
</dbReference>
<evidence type="ECO:0000313" key="4">
    <source>
        <dbReference type="EMBL" id="AJI53686.1"/>
    </source>
</evidence>
<dbReference type="SUPFAM" id="SSF51735">
    <property type="entry name" value="NAD(P)-binding Rossmann-fold domains"/>
    <property type="match status" value="1"/>
</dbReference>
<evidence type="ECO:0000256" key="3">
    <source>
        <dbReference type="RuleBase" id="RU000363"/>
    </source>
</evidence>
<evidence type="ECO:0000313" key="5">
    <source>
        <dbReference type="Proteomes" id="UP000031830"/>
    </source>
</evidence>
<dbReference type="PRINTS" id="PR00080">
    <property type="entry name" value="SDRFAMILY"/>
</dbReference>
<dbReference type="PROSITE" id="PS00061">
    <property type="entry name" value="ADH_SHORT"/>
    <property type="match status" value="1"/>
</dbReference>
<dbReference type="Gene3D" id="3.40.50.720">
    <property type="entry name" value="NAD(P)-binding Rossmann-like Domain"/>
    <property type="match status" value="1"/>
</dbReference>
<dbReference type="OrthoDB" id="9810734at2"/>
<dbReference type="STRING" id="28110.KU46_214"/>
<dbReference type="GO" id="GO:0016491">
    <property type="term" value="F:oxidoreductase activity"/>
    <property type="evidence" value="ECO:0007669"/>
    <property type="project" value="UniProtKB-KW"/>
</dbReference>
<protein>
    <submittedName>
        <fullName evidence="4">Short chain dehydrogenase family protein</fullName>
    </submittedName>
</protein>
<dbReference type="PANTHER" id="PTHR44169">
    <property type="entry name" value="NADPH-DEPENDENT 1-ACYLDIHYDROXYACETONE PHOSPHATE REDUCTASE"/>
    <property type="match status" value="1"/>
</dbReference>
<gene>
    <name evidence="4" type="ORF">LA55_1779</name>
</gene>
<organism evidence="4 5">
    <name type="scientific">Francisella philomiragia</name>
    <dbReference type="NCBI Taxonomy" id="28110"/>
    <lineage>
        <taxon>Bacteria</taxon>
        <taxon>Pseudomonadati</taxon>
        <taxon>Pseudomonadota</taxon>
        <taxon>Gammaproteobacteria</taxon>
        <taxon>Thiotrichales</taxon>
        <taxon>Francisellaceae</taxon>
        <taxon>Francisella</taxon>
    </lineage>
</organism>
<name>A0A0B6D468_9GAMM</name>
<dbReference type="PANTHER" id="PTHR44169:SF6">
    <property type="entry name" value="NADPH-DEPENDENT 1-ACYLDIHYDROXYACETONE PHOSPHATE REDUCTASE"/>
    <property type="match status" value="1"/>
</dbReference>
<accession>A0A0B6D468</accession>
<dbReference type="Pfam" id="PF00106">
    <property type="entry name" value="adh_short"/>
    <property type="match status" value="1"/>
</dbReference>
<sequence length="273" mass="30759">MNNKKNILITGCSHGGIGYATAIYLRDKGYQVFASARKQEDVDKLKAEGFDTYLIDVTNHQQVDHALETILAKTGGKLDAVFNNAGFGQVGALEDIDTQFIKKQFETNVFAVHNLTNKAIKIMRKQGHGKIIQHSSILGLIGMRYRGSYVASKYALEGMTDTMRLELRDTNIFISLLNTGPVTSKFRENALKTIDNVEVENSPHNKEYYRIMLGNHKPIPFNLPAIEVAKVVEKILVAKKPKPRYFITKATWIMATLKKILPTNTLDKVLRKY</sequence>
<dbReference type="AlphaFoldDB" id="A0A0B6D468"/>
<dbReference type="InterPro" id="IPR002347">
    <property type="entry name" value="SDR_fam"/>
</dbReference>
<keyword evidence="2" id="KW-0560">Oxidoreductase</keyword>
<dbReference type="EMBL" id="CP009440">
    <property type="protein sequence ID" value="AJI53686.1"/>
    <property type="molecule type" value="Genomic_DNA"/>
</dbReference>
<evidence type="ECO:0000256" key="1">
    <source>
        <dbReference type="ARBA" id="ARBA00006484"/>
    </source>
</evidence>